<dbReference type="EMBL" id="CP136336">
    <property type="protein sequence ID" value="WOB06612.1"/>
    <property type="molecule type" value="Genomic_DNA"/>
</dbReference>
<evidence type="ECO:0000313" key="4">
    <source>
        <dbReference type="Proteomes" id="UP001303946"/>
    </source>
</evidence>
<feature type="transmembrane region" description="Helical" evidence="1">
    <location>
        <begin position="302"/>
        <end position="324"/>
    </location>
</feature>
<dbReference type="PANTHER" id="PTHR23028">
    <property type="entry name" value="ACETYLTRANSFERASE"/>
    <property type="match status" value="1"/>
</dbReference>
<feature type="transmembrane region" description="Helical" evidence="1">
    <location>
        <begin position="270"/>
        <end position="290"/>
    </location>
</feature>
<feature type="transmembrane region" description="Helical" evidence="1">
    <location>
        <begin position="344"/>
        <end position="366"/>
    </location>
</feature>
<protein>
    <submittedName>
        <fullName evidence="3">Acyltransferase</fullName>
        <ecNumber evidence="3">2.3.-.-</ecNumber>
    </submittedName>
</protein>
<evidence type="ECO:0000313" key="3">
    <source>
        <dbReference type="EMBL" id="WOB06612.1"/>
    </source>
</evidence>
<dbReference type="RefSeq" id="WP_316699138.1">
    <property type="nucleotide sequence ID" value="NZ_CP136336.1"/>
</dbReference>
<dbReference type="GO" id="GO:0016746">
    <property type="term" value="F:acyltransferase activity"/>
    <property type="evidence" value="ECO:0007669"/>
    <property type="project" value="UniProtKB-KW"/>
</dbReference>
<accession>A0ABZ0CUJ4</accession>
<feature type="transmembrane region" description="Helical" evidence="1">
    <location>
        <begin position="51"/>
        <end position="71"/>
    </location>
</feature>
<organism evidence="3 4">
    <name type="scientific">Piscinibacter gummiphilus</name>
    <dbReference type="NCBI Taxonomy" id="946333"/>
    <lineage>
        <taxon>Bacteria</taxon>
        <taxon>Pseudomonadati</taxon>
        <taxon>Pseudomonadota</taxon>
        <taxon>Betaproteobacteria</taxon>
        <taxon>Burkholderiales</taxon>
        <taxon>Sphaerotilaceae</taxon>
        <taxon>Piscinibacter</taxon>
    </lineage>
</organism>
<reference evidence="3 4" key="1">
    <citation type="submission" date="2023-10" db="EMBL/GenBank/DDBJ databases">
        <title>Bacteria for the degradation of biodegradable plastic PBAT(Polybutylene adipate terephthalate).</title>
        <authorList>
            <person name="Weon H.-Y."/>
            <person name="Yeon J."/>
        </authorList>
    </citation>
    <scope>NUCLEOTIDE SEQUENCE [LARGE SCALE GENOMIC DNA]</scope>
    <source>
        <strain evidence="3 4">SBD 7-3</strain>
    </source>
</reference>
<gene>
    <name evidence="3" type="ORF">RXV79_16970</name>
</gene>
<keyword evidence="1" id="KW-0472">Membrane</keyword>
<keyword evidence="1" id="KW-0812">Transmembrane</keyword>
<dbReference type="Proteomes" id="UP001303946">
    <property type="component" value="Chromosome"/>
</dbReference>
<keyword evidence="1" id="KW-1133">Transmembrane helix</keyword>
<proteinExistence type="predicted"/>
<evidence type="ECO:0000259" key="2">
    <source>
        <dbReference type="Pfam" id="PF01757"/>
    </source>
</evidence>
<feature type="transmembrane region" description="Helical" evidence="1">
    <location>
        <begin position="91"/>
        <end position="111"/>
    </location>
</feature>
<dbReference type="PANTHER" id="PTHR23028:SF53">
    <property type="entry name" value="ACYL_TRANSF_3 DOMAIN-CONTAINING PROTEIN"/>
    <property type="match status" value="1"/>
</dbReference>
<feature type="transmembrane region" description="Helical" evidence="1">
    <location>
        <begin position="247"/>
        <end position="264"/>
    </location>
</feature>
<dbReference type="InterPro" id="IPR002656">
    <property type="entry name" value="Acyl_transf_3_dom"/>
</dbReference>
<keyword evidence="3" id="KW-0012">Acyltransferase</keyword>
<keyword evidence="3" id="KW-0808">Transferase</keyword>
<dbReference type="InterPro" id="IPR050879">
    <property type="entry name" value="Acyltransferase_3"/>
</dbReference>
<evidence type="ECO:0000256" key="1">
    <source>
        <dbReference type="SAM" id="Phobius"/>
    </source>
</evidence>
<keyword evidence="4" id="KW-1185">Reference proteome</keyword>
<sequence>MSAHEDLHHRFAALDGIRGIAILSVVIYHATMTLGHDFEPIQFLLSAGHTGWLGVEVFFALSGFLITRILLKNRHAPAREYFGTFYYRRALRILPLYFGVLAIIWVVSVALPHLNPQGAAKFLDQQWWFWLHAANMSREFHGAHMPALEFGYFELSHFWTLAVEEHFYLFWPLLVFTLSVRNLALSAIVIVLLSMALRTGLLHTEEPWINAVLATPKHLAGLALGGLAAVWLHCRPAGSITPVVRRGTWALVSLVVLACLLIPVSEQDGAFDAGVALLTALATACAALWVTTDPSARLGHWLSHPVLVTYGKYSYGIYVFHYLLGPLARRAELSTWPGGYTLGIVWYVALSLVVPLLVAMVSYRYWEAPWLRLKDRRDYRPDAPPSVPPVAPA</sequence>
<feature type="domain" description="Acyltransferase 3" evidence="2">
    <location>
        <begin position="12"/>
        <end position="359"/>
    </location>
</feature>
<name>A0ABZ0CUJ4_9BURK</name>
<dbReference type="EC" id="2.3.-.-" evidence="3"/>
<dbReference type="Pfam" id="PF01757">
    <property type="entry name" value="Acyl_transf_3"/>
    <property type="match status" value="1"/>
</dbReference>
<feature type="transmembrane region" description="Helical" evidence="1">
    <location>
        <begin position="12"/>
        <end position="31"/>
    </location>
</feature>